<dbReference type="GO" id="GO:0016791">
    <property type="term" value="F:phosphatase activity"/>
    <property type="evidence" value="ECO:0007669"/>
    <property type="project" value="InterPro"/>
</dbReference>
<evidence type="ECO:0008006" key="3">
    <source>
        <dbReference type="Google" id="ProtNLM"/>
    </source>
</evidence>
<evidence type="ECO:0000313" key="1">
    <source>
        <dbReference type="EMBL" id="MBA0720153.1"/>
    </source>
</evidence>
<dbReference type="InterPro" id="IPR016965">
    <property type="entry name" value="Pase_PHOSPHO-typ"/>
</dbReference>
<gene>
    <name evidence="1" type="ORF">Golax_007787</name>
</gene>
<dbReference type="Pfam" id="PF06888">
    <property type="entry name" value="Put_Phosphatase"/>
    <property type="match status" value="1"/>
</dbReference>
<comment type="caution">
    <text evidence="1">The sequence shown here is derived from an EMBL/GenBank/DDBJ whole genome shotgun (WGS) entry which is preliminary data.</text>
</comment>
<organism evidence="1 2">
    <name type="scientific">Gossypium laxum</name>
    <dbReference type="NCBI Taxonomy" id="34288"/>
    <lineage>
        <taxon>Eukaryota</taxon>
        <taxon>Viridiplantae</taxon>
        <taxon>Streptophyta</taxon>
        <taxon>Embryophyta</taxon>
        <taxon>Tracheophyta</taxon>
        <taxon>Spermatophyta</taxon>
        <taxon>Magnoliopsida</taxon>
        <taxon>eudicotyledons</taxon>
        <taxon>Gunneridae</taxon>
        <taxon>Pentapetalae</taxon>
        <taxon>rosids</taxon>
        <taxon>malvids</taxon>
        <taxon>Malvales</taxon>
        <taxon>Malvaceae</taxon>
        <taxon>Malvoideae</taxon>
        <taxon>Gossypium</taxon>
    </lineage>
</organism>
<evidence type="ECO:0000313" key="2">
    <source>
        <dbReference type="Proteomes" id="UP000593574"/>
    </source>
</evidence>
<dbReference type="EMBL" id="JABEZV010000009">
    <property type="protein sequence ID" value="MBA0720153.1"/>
    <property type="molecule type" value="Genomic_DNA"/>
</dbReference>
<keyword evidence="2" id="KW-1185">Reference proteome</keyword>
<dbReference type="PANTHER" id="PTHR20889">
    <property type="entry name" value="PHOSPHATASE, ORPHAN 1, 2"/>
    <property type="match status" value="1"/>
</dbReference>
<sequence>MEDQKKTIIYLGDGLGDFCPTLKLGDGDYVMPRKGFPVWDLICNNRKLVNAEICEWSDGEEFENLYSVDCKLETMPLPVATGHEDFPQALPVLH</sequence>
<proteinExistence type="predicted"/>
<accession>A0A7J9A7W5</accession>
<name>A0A7J9A7W5_9ROSI</name>
<reference evidence="1 2" key="1">
    <citation type="journal article" date="2019" name="Genome Biol. Evol.">
        <title>Insights into the evolution of the New World diploid cottons (Gossypium, subgenus Houzingenia) based on genome sequencing.</title>
        <authorList>
            <person name="Grover C.E."/>
            <person name="Arick M.A. 2nd"/>
            <person name="Thrash A."/>
            <person name="Conover J.L."/>
            <person name="Sanders W.S."/>
            <person name="Peterson D.G."/>
            <person name="Frelichowski J.E."/>
            <person name="Scheffler J.A."/>
            <person name="Scheffler B.E."/>
            <person name="Wendel J.F."/>
        </authorList>
    </citation>
    <scope>NUCLEOTIDE SEQUENCE [LARGE SCALE GENOMIC DNA]</scope>
    <source>
        <strain evidence="1">4</strain>
        <tissue evidence="1">Leaf</tissue>
    </source>
</reference>
<dbReference type="PANTHER" id="PTHR20889:SF16">
    <property type="entry name" value="INORGANIC PYROPHOSPHATASE 2-LIKE"/>
    <property type="match status" value="1"/>
</dbReference>
<protein>
    <recommendedName>
        <fullName evidence="3">Phosphatase</fullName>
    </recommendedName>
</protein>
<dbReference type="Proteomes" id="UP000593574">
    <property type="component" value="Unassembled WGS sequence"/>
</dbReference>
<dbReference type="AlphaFoldDB" id="A0A7J9A7W5"/>